<proteinExistence type="predicted"/>
<dbReference type="OrthoDB" id="442633at2759"/>
<dbReference type="GO" id="GO:0016125">
    <property type="term" value="P:sterol metabolic process"/>
    <property type="evidence" value="ECO:0007669"/>
    <property type="project" value="TreeGrafter"/>
</dbReference>
<dbReference type="GO" id="GO:0005506">
    <property type="term" value="F:iron ion binding"/>
    <property type="evidence" value="ECO:0007669"/>
    <property type="project" value="InterPro"/>
</dbReference>
<name>A0A835TKG2_9CHLO</name>
<evidence type="ECO:0000313" key="6">
    <source>
        <dbReference type="Proteomes" id="UP000613740"/>
    </source>
</evidence>
<keyword evidence="3" id="KW-0349">Heme</keyword>
<evidence type="ECO:0008006" key="7">
    <source>
        <dbReference type="Google" id="ProtNLM"/>
    </source>
</evidence>
<feature type="region of interest" description="Disordered" evidence="4">
    <location>
        <begin position="215"/>
        <end position="250"/>
    </location>
</feature>
<comment type="caution">
    <text evidence="5">The sequence shown here is derived from an EMBL/GenBank/DDBJ whole genome shotgun (WGS) entry which is preliminary data.</text>
</comment>
<evidence type="ECO:0000256" key="4">
    <source>
        <dbReference type="SAM" id="MobiDB-lite"/>
    </source>
</evidence>
<evidence type="ECO:0000256" key="2">
    <source>
        <dbReference type="ARBA" id="ARBA00023004"/>
    </source>
</evidence>
<dbReference type="InterPro" id="IPR036396">
    <property type="entry name" value="Cyt_P450_sf"/>
</dbReference>
<evidence type="ECO:0000313" key="5">
    <source>
        <dbReference type="EMBL" id="KAG2440490.1"/>
    </source>
</evidence>
<dbReference type="EMBL" id="JAEHOD010000038">
    <property type="protein sequence ID" value="KAG2440490.1"/>
    <property type="molecule type" value="Genomic_DNA"/>
</dbReference>
<dbReference type="PRINTS" id="PR00465">
    <property type="entry name" value="EP450IV"/>
</dbReference>
<sequence>MFWDRYRRYGRVFRTMMLGSRIWVVTDLDALRGPLRDQGAYLEVPFPTFQRLVSAESFLNRPGVHGPWRKILSATLAPPRLAAMVPRITQLMKSHLSKWEAQGQVAIFRAARVMGVDLAVDVILDIKLSDGTDRVWVKSQVENYLDGLYGLPINLPGSTLAKALVAREKLVEVFLRQPDVAATQAQFVKEWEAIGKSPAAYAAAVLDQHAVSSSTGEKAAASASGEMEEQQQQQQQQQQQEAAGGSRPSVLPPSIMTAQLMGRAMLKPSELEDGAMSLLHMLVASADTTRFALFNSWTLLAMCPRVQDKLYEEQQKVVAEYGEELSYAVTCHMPYLDATLKECMRLLPASAGGIRKLTADMKVGGYTVPSGEYVWYHAGLLHYLDPVCWDGNTAVDVPPHMDWQNNFEGAFRPERWLSEETRPRYMFTFGTSAHLCIGMNLVYLELKLMLCMVLRKYRLRLKTPDMLVRCERLFPFFLPAKGTDTVLLEPR</sequence>
<dbReference type="GO" id="GO:0004497">
    <property type="term" value="F:monooxygenase activity"/>
    <property type="evidence" value="ECO:0007669"/>
    <property type="project" value="InterPro"/>
</dbReference>
<gene>
    <name evidence="5" type="ORF">HYH02_010369</name>
</gene>
<evidence type="ECO:0000256" key="3">
    <source>
        <dbReference type="PIRSR" id="PIRSR602403-1"/>
    </source>
</evidence>
<protein>
    <recommendedName>
        <fullName evidence="7">Cytochrome P450</fullName>
    </recommendedName>
</protein>
<dbReference type="InterPro" id="IPR002403">
    <property type="entry name" value="Cyt_P450_E_grp-IV"/>
</dbReference>
<dbReference type="SUPFAM" id="SSF48264">
    <property type="entry name" value="Cytochrome P450"/>
    <property type="match status" value="1"/>
</dbReference>
<dbReference type="InterPro" id="IPR001128">
    <property type="entry name" value="Cyt_P450"/>
</dbReference>
<dbReference type="AlphaFoldDB" id="A0A835TKG2"/>
<keyword evidence="1 3" id="KW-0479">Metal-binding</keyword>
<dbReference type="Pfam" id="PF00067">
    <property type="entry name" value="p450"/>
    <property type="match status" value="2"/>
</dbReference>
<keyword evidence="2 3" id="KW-0408">Iron</keyword>
<organism evidence="5 6">
    <name type="scientific">Chlamydomonas schloesseri</name>
    <dbReference type="NCBI Taxonomy" id="2026947"/>
    <lineage>
        <taxon>Eukaryota</taxon>
        <taxon>Viridiplantae</taxon>
        <taxon>Chlorophyta</taxon>
        <taxon>core chlorophytes</taxon>
        <taxon>Chlorophyceae</taxon>
        <taxon>CS clade</taxon>
        <taxon>Chlamydomonadales</taxon>
        <taxon>Chlamydomonadaceae</taxon>
        <taxon>Chlamydomonas</taxon>
    </lineage>
</organism>
<accession>A0A835TKG2</accession>
<dbReference type="PANTHER" id="PTHR24286">
    <property type="entry name" value="CYTOCHROME P450 26"/>
    <property type="match status" value="1"/>
</dbReference>
<dbReference type="Gene3D" id="1.10.630.10">
    <property type="entry name" value="Cytochrome P450"/>
    <property type="match status" value="2"/>
</dbReference>
<feature type="compositionally biased region" description="Low complexity" evidence="4">
    <location>
        <begin position="215"/>
        <end position="246"/>
    </location>
</feature>
<feature type="binding site" description="axial binding residue" evidence="3">
    <location>
        <position position="436"/>
    </location>
    <ligand>
        <name>heme</name>
        <dbReference type="ChEBI" id="CHEBI:30413"/>
    </ligand>
    <ligandPart>
        <name>Fe</name>
        <dbReference type="ChEBI" id="CHEBI:18248"/>
    </ligandPart>
</feature>
<dbReference type="GO" id="GO:0020037">
    <property type="term" value="F:heme binding"/>
    <property type="evidence" value="ECO:0007669"/>
    <property type="project" value="InterPro"/>
</dbReference>
<evidence type="ECO:0000256" key="1">
    <source>
        <dbReference type="ARBA" id="ARBA00022723"/>
    </source>
</evidence>
<comment type="cofactor">
    <cofactor evidence="3">
        <name>heme</name>
        <dbReference type="ChEBI" id="CHEBI:30413"/>
    </cofactor>
</comment>
<dbReference type="GO" id="GO:0016705">
    <property type="term" value="F:oxidoreductase activity, acting on paired donors, with incorporation or reduction of molecular oxygen"/>
    <property type="evidence" value="ECO:0007669"/>
    <property type="project" value="InterPro"/>
</dbReference>
<dbReference type="PANTHER" id="PTHR24286:SF380">
    <property type="entry name" value="PH DOMAIN-CONTAINING PROTEIN"/>
    <property type="match status" value="1"/>
</dbReference>
<keyword evidence="6" id="KW-1185">Reference proteome</keyword>
<reference evidence="5" key="1">
    <citation type="journal article" date="2020" name="bioRxiv">
        <title>Comparative genomics of Chlamydomonas.</title>
        <authorList>
            <person name="Craig R.J."/>
            <person name="Hasan A.R."/>
            <person name="Ness R.W."/>
            <person name="Keightley P.D."/>
        </authorList>
    </citation>
    <scope>NUCLEOTIDE SEQUENCE</scope>
    <source>
        <strain evidence="5">CCAP 11/173</strain>
    </source>
</reference>
<dbReference type="Proteomes" id="UP000613740">
    <property type="component" value="Unassembled WGS sequence"/>
</dbReference>